<feature type="domain" description="Rhodopsin" evidence="8">
    <location>
        <begin position="63"/>
        <end position="309"/>
    </location>
</feature>
<dbReference type="EMBL" id="CP055901">
    <property type="protein sequence ID" value="QKX59755.1"/>
    <property type="molecule type" value="Genomic_DNA"/>
</dbReference>
<keyword evidence="10" id="KW-1185">Reference proteome</keyword>
<reference evidence="10" key="1">
    <citation type="submission" date="2020-06" db="EMBL/GenBank/DDBJ databases">
        <title>A chromosome-scale genome assembly of Talaromyces rugulosus W13939.</title>
        <authorList>
            <person name="Wang B."/>
            <person name="Guo L."/>
            <person name="Ye K."/>
            <person name="Wang L."/>
        </authorList>
    </citation>
    <scope>NUCLEOTIDE SEQUENCE [LARGE SCALE GENOMIC DNA]</scope>
    <source>
        <strain evidence="10">W13939</strain>
    </source>
</reference>
<evidence type="ECO:0000256" key="6">
    <source>
        <dbReference type="SAM" id="MobiDB-lite"/>
    </source>
</evidence>
<keyword evidence="4 7" id="KW-0472">Membrane</keyword>
<feature type="transmembrane region" description="Helical" evidence="7">
    <location>
        <begin position="78"/>
        <end position="99"/>
    </location>
</feature>
<dbReference type="Pfam" id="PF20684">
    <property type="entry name" value="Fung_rhodopsin"/>
    <property type="match status" value="1"/>
</dbReference>
<accession>A0A7H8R213</accession>
<comment type="subcellular location">
    <subcellularLocation>
        <location evidence="1">Membrane</location>
        <topology evidence="1">Multi-pass membrane protein</topology>
    </subcellularLocation>
</comment>
<evidence type="ECO:0000313" key="10">
    <source>
        <dbReference type="Proteomes" id="UP000509510"/>
    </source>
</evidence>
<feature type="transmembrane region" description="Helical" evidence="7">
    <location>
        <begin position="294"/>
        <end position="315"/>
    </location>
</feature>
<dbReference type="GeneID" id="55994390"/>
<evidence type="ECO:0000256" key="3">
    <source>
        <dbReference type="ARBA" id="ARBA00022989"/>
    </source>
</evidence>
<dbReference type="OrthoDB" id="5283415at2759"/>
<gene>
    <name evidence="9" type="ORF">TRUGW13939_06897</name>
</gene>
<organism evidence="9 10">
    <name type="scientific">Talaromyces rugulosus</name>
    <name type="common">Penicillium rugulosum</name>
    <dbReference type="NCBI Taxonomy" id="121627"/>
    <lineage>
        <taxon>Eukaryota</taxon>
        <taxon>Fungi</taxon>
        <taxon>Dikarya</taxon>
        <taxon>Ascomycota</taxon>
        <taxon>Pezizomycotina</taxon>
        <taxon>Eurotiomycetes</taxon>
        <taxon>Eurotiomycetidae</taxon>
        <taxon>Eurotiales</taxon>
        <taxon>Trichocomaceae</taxon>
        <taxon>Talaromyces</taxon>
        <taxon>Talaromyces sect. Islandici</taxon>
    </lineage>
</organism>
<dbReference type="PANTHER" id="PTHR33048:SF47">
    <property type="entry name" value="INTEGRAL MEMBRANE PROTEIN-RELATED"/>
    <property type="match status" value="1"/>
</dbReference>
<comment type="similarity">
    <text evidence="5">Belongs to the SAT4 family.</text>
</comment>
<feature type="transmembrane region" description="Helical" evidence="7">
    <location>
        <begin position="129"/>
        <end position="150"/>
    </location>
</feature>
<proteinExistence type="inferred from homology"/>
<dbReference type="PANTHER" id="PTHR33048">
    <property type="entry name" value="PTH11-LIKE INTEGRAL MEMBRANE PROTEIN (AFU_ORTHOLOGUE AFUA_5G11245)"/>
    <property type="match status" value="1"/>
</dbReference>
<dbReference type="Proteomes" id="UP000509510">
    <property type="component" value="Chromosome IV"/>
</dbReference>
<evidence type="ECO:0000256" key="5">
    <source>
        <dbReference type="ARBA" id="ARBA00038359"/>
    </source>
</evidence>
<feature type="transmembrane region" description="Helical" evidence="7">
    <location>
        <begin position="47"/>
        <end position="66"/>
    </location>
</feature>
<name>A0A7H8R213_TALRU</name>
<protein>
    <recommendedName>
        <fullName evidence="8">Rhodopsin domain-containing protein</fullName>
    </recommendedName>
</protein>
<dbReference type="InterPro" id="IPR052337">
    <property type="entry name" value="SAT4-like"/>
</dbReference>
<evidence type="ECO:0000256" key="7">
    <source>
        <dbReference type="SAM" id="Phobius"/>
    </source>
</evidence>
<evidence type="ECO:0000259" key="8">
    <source>
        <dbReference type="Pfam" id="PF20684"/>
    </source>
</evidence>
<feature type="transmembrane region" description="Helical" evidence="7">
    <location>
        <begin position="170"/>
        <end position="193"/>
    </location>
</feature>
<sequence length="346" mass="39450">MLLPRDMPPALPSNVPADIAHAFEVGNVPEGITPEFLMESRDGPTKAAIYFLFFLTMAFMLGRCYSRIFVVRKFGLDDWLACVTFIVYIPVLAFCIISIDNGSGRRSAYVHYVMSLDNDRANRAELDDLILHFLYTIALFTCRLSGLAFYTRLSQAHDHLFRAIKICAGLFLAVFIVQFCLLLFHCLPVTGIWPYSWQPDYHKYRCITWGAVYITNSALSFLCDVIMFVIPSMLIHLLHVPLKRKLGLAMVMFPGVLVLIISIIRIWLVCLGQWSTDNTWLYDPQLAIEMAEIGSTLIALSIPALKPLFGFYVMTKIRSSSSDNRHDRHDRHDRRATFSNPPIRLS</sequence>
<dbReference type="InterPro" id="IPR049326">
    <property type="entry name" value="Rhodopsin_dom_fungi"/>
</dbReference>
<keyword evidence="2 7" id="KW-0812">Transmembrane</keyword>
<feature type="region of interest" description="Disordered" evidence="6">
    <location>
        <begin position="321"/>
        <end position="346"/>
    </location>
</feature>
<dbReference type="GO" id="GO:0016020">
    <property type="term" value="C:membrane"/>
    <property type="evidence" value="ECO:0007669"/>
    <property type="project" value="UniProtKB-SubCell"/>
</dbReference>
<dbReference type="RefSeq" id="XP_035345932.1">
    <property type="nucleotide sequence ID" value="XM_035490039.1"/>
</dbReference>
<evidence type="ECO:0000256" key="2">
    <source>
        <dbReference type="ARBA" id="ARBA00022692"/>
    </source>
</evidence>
<feature type="transmembrane region" description="Helical" evidence="7">
    <location>
        <begin position="246"/>
        <end position="274"/>
    </location>
</feature>
<evidence type="ECO:0000256" key="1">
    <source>
        <dbReference type="ARBA" id="ARBA00004141"/>
    </source>
</evidence>
<dbReference type="KEGG" id="trg:TRUGW13939_06897"/>
<evidence type="ECO:0000256" key="4">
    <source>
        <dbReference type="ARBA" id="ARBA00023136"/>
    </source>
</evidence>
<keyword evidence="3 7" id="KW-1133">Transmembrane helix</keyword>
<evidence type="ECO:0000313" key="9">
    <source>
        <dbReference type="EMBL" id="QKX59755.1"/>
    </source>
</evidence>
<feature type="transmembrane region" description="Helical" evidence="7">
    <location>
        <begin position="213"/>
        <end position="234"/>
    </location>
</feature>
<dbReference type="AlphaFoldDB" id="A0A7H8R213"/>